<name>A0A7W9C4K0_9CAUL</name>
<protein>
    <recommendedName>
        <fullName evidence="1">Putative auto-transporter adhesin head GIN domain-containing protein</fullName>
    </recommendedName>
</protein>
<sequence>MIRTLFIIAGAALVLCIVTVGGAIALGGHDLQRHGWAWTIKDRDGETIRFERVKSGEVEDLGPFTTRTLAWTGGDTLTVDSSIDVEYRQGPENTVVVTGPKALADRVRLDGGRLSLGDGDERIVFGWSSGNFSARSERDELRVVVTAPNVVRFVSNASGDLDIKAYDQPTLALDVSGSADVTAEGRTDALRLEIDGSGDADLRALAARDATIDLSGSGDANVAPTGDVQVRIDGSGDVTLAARPAKLTTELSGSGDVYQD</sequence>
<reference evidence="2 3" key="1">
    <citation type="submission" date="2020-08" db="EMBL/GenBank/DDBJ databases">
        <title>Genomic Encyclopedia of Type Strains, Phase IV (KMG-IV): sequencing the most valuable type-strain genomes for metagenomic binning, comparative biology and taxonomic classification.</title>
        <authorList>
            <person name="Goeker M."/>
        </authorList>
    </citation>
    <scope>NUCLEOTIDE SEQUENCE [LARGE SCALE GENOMIC DNA]</scope>
    <source>
        <strain evidence="2 3">DSM 4731</strain>
    </source>
</reference>
<dbReference type="Pfam" id="PF10988">
    <property type="entry name" value="DUF2807"/>
    <property type="match status" value="1"/>
</dbReference>
<accession>A0A7W9C4K0</accession>
<evidence type="ECO:0000313" key="3">
    <source>
        <dbReference type="Proteomes" id="UP000527324"/>
    </source>
</evidence>
<evidence type="ECO:0000313" key="2">
    <source>
        <dbReference type="EMBL" id="MBB5738892.1"/>
    </source>
</evidence>
<dbReference type="Gene3D" id="2.160.20.120">
    <property type="match status" value="1"/>
</dbReference>
<evidence type="ECO:0000259" key="1">
    <source>
        <dbReference type="Pfam" id="PF10988"/>
    </source>
</evidence>
<dbReference type="InterPro" id="IPR021255">
    <property type="entry name" value="DUF2807"/>
</dbReference>
<keyword evidence="3" id="KW-1185">Reference proteome</keyword>
<feature type="domain" description="Putative auto-transporter adhesin head GIN" evidence="1">
    <location>
        <begin position="75"/>
        <end position="244"/>
    </location>
</feature>
<organism evidence="2 3">
    <name type="scientific">Brevundimonas aurantiaca</name>
    <dbReference type="NCBI Taxonomy" id="74316"/>
    <lineage>
        <taxon>Bacteria</taxon>
        <taxon>Pseudomonadati</taxon>
        <taxon>Pseudomonadota</taxon>
        <taxon>Alphaproteobacteria</taxon>
        <taxon>Caulobacterales</taxon>
        <taxon>Caulobacteraceae</taxon>
        <taxon>Brevundimonas</taxon>
    </lineage>
</organism>
<dbReference type="AlphaFoldDB" id="A0A7W9C4K0"/>
<dbReference type="Proteomes" id="UP000527324">
    <property type="component" value="Unassembled WGS sequence"/>
</dbReference>
<comment type="caution">
    <text evidence="2">The sequence shown here is derived from an EMBL/GenBank/DDBJ whole genome shotgun (WGS) entry which is preliminary data.</text>
</comment>
<proteinExistence type="predicted"/>
<dbReference type="RefSeq" id="WP_152950932.1">
    <property type="nucleotide sequence ID" value="NZ_CAJFZW010000032.1"/>
</dbReference>
<gene>
    <name evidence="2" type="ORF">GGQ93_000583</name>
</gene>
<dbReference type="EMBL" id="JACHOQ010000001">
    <property type="protein sequence ID" value="MBB5738892.1"/>
    <property type="molecule type" value="Genomic_DNA"/>
</dbReference>